<accession>A0A914SB53</accession>
<dbReference type="Proteomes" id="UP000887564">
    <property type="component" value="Unplaced"/>
</dbReference>
<sequence length="121" mass="14159">MSSYSGKVSLAEAKVDAITTTNVLYIIFCRIAHRSSMNNHSLHLRKDHLTNTIRIDLMLLTILMISKKIFTFFCDLSQGCEGFSADKKEFHLKMRVFSQRFSFVRLTTILHILTYRYFRLT</sequence>
<protein>
    <submittedName>
        <fullName evidence="2">Uncharacterized protein</fullName>
    </submittedName>
</protein>
<dbReference type="AlphaFoldDB" id="A0A914SB53"/>
<name>A0A914SB53_PAREQ</name>
<keyword evidence="1" id="KW-1185">Reference proteome</keyword>
<reference evidence="2" key="1">
    <citation type="submission" date="2022-11" db="UniProtKB">
        <authorList>
            <consortium name="WormBaseParasite"/>
        </authorList>
    </citation>
    <scope>IDENTIFICATION</scope>
</reference>
<proteinExistence type="predicted"/>
<organism evidence="1 2">
    <name type="scientific">Parascaris equorum</name>
    <name type="common">Equine roundworm</name>
    <dbReference type="NCBI Taxonomy" id="6256"/>
    <lineage>
        <taxon>Eukaryota</taxon>
        <taxon>Metazoa</taxon>
        <taxon>Ecdysozoa</taxon>
        <taxon>Nematoda</taxon>
        <taxon>Chromadorea</taxon>
        <taxon>Rhabditida</taxon>
        <taxon>Spirurina</taxon>
        <taxon>Ascaridomorpha</taxon>
        <taxon>Ascaridoidea</taxon>
        <taxon>Ascarididae</taxon>
        <taxon>Parascaris</taxon>
    </lineage>
</organism>
<dbReference type="WBParaSite" id="PEQ_0001134601-mRNA-1">
    <property type="protein sequence ID" value="PEQ_0001134601-mRNA-1"/>
    <property type="gene ID" value="PEQ_0001134601"/>
</dbReference>
<evidence type="ECO:0000313" key="1">
    <source>
        <dbReference type="Proteomes" id="UP000887564"/>
    </source>
</evidence>
<evidence type="ECO:0000313" key="2">
    <source>
        <dbReference type="WBParaSite" id="PEQ_0001134601-mRNA-1"/>
    </source>
</evidence>